<evidence type="ECO:0000313" key="1">
    <source>
        <dbReference type="EMBL" id="GAA2908387.1"/>
    </source>
</evidence>
<name>A0ABN3W9T4_9ACTN</name>
<comment type="caution">
    <text evidence="1">The sequence shown here is derived from an EMBL/GenBank/DDBJ whole genome shotgun (WGS) entry which is preliminary data.</text>
</comment>
<evidence type="ECO:0000313" key="2">
    <source>
        <dbReference type="Proteomes" id="UP001501423"/>
    </source>
</evidence>
<dbReference type="Proteomes" id="UP001501423">
    <property type="component" value="Unassembled WGS sequence"/>
</dbReference>
<sequence length="66" mass="7527">MGLALAEAVCRTRALMGWKKVTGHRMRVDFPPHLHPWRVMRQIRASELRTGTVDIDDARLLSTVTT</sequence>
<proteinExistence type="predicted"/>
<gene>
    <name evidence="1" type="ORF">GCM10010478_03730</name>
</gene>
<dbReference type="RefSeq" id="WP_346087358.1">
    <property type="nucleotide sequence ID" value="NZ_BAAAVA010000002.1"/>
</dbReference>
<dbReference type="EMBL" id="BAAAVA010000002">
    <property type="protein sequence ID" value="GAA2908387.1"/>
    <property type="molecule type" value="Genomic_DNA"/>
</dbReference>
<reference evidence="1 2" key="1">
    <citation type="journal article" date="2019" name="Int. J. Syst. Evol. Microbiol.">
        <title>The Global Catalogue of Microorganisms (GCM) 10K type strain sequencing project: providing services to taxonomists for standard genome sequencing and annotation.</title>
        <authorList>
            <consortium name="The Broad Institute Genomics Platform"/>
            <consortium name="The Broad Institute Genome Sequencing Center for Infectious Disease"/>
            <person name="Wu L."/>
            <person name="Ma J."/>
        </authorList>
    </citation>
    <scope>NUCLEOTIDE SEQUENCE [LARGE SCALE GENOMIC DNA]</scope>
    <source>
        <strain evidence="1 2">JCM 9650</strain>
    </source>
</reference>
<accession>A0ABN3W9T4</accession>
<keyword evidence="2" id="KW-1185">Reference proteome</keyword>
<organism evidence="1 2">
    <name type="scientific">Streptomyces erythrogriseus</name>
    <dbReference type="NCBI Taxonomy" id="284027"/>
    <lineage>
        <taxon>Bacteria</taxon>
        <taxon>Bacillati</taxon>
        <taxon>Actinomycetota</taxon>
        <taxon>Actinomycetes</taxon>
        <taxon>Kitasatosporales</taxon>
        <taxon>Streptomycetaceae</taxon>
        <taxon>Streptomyces</taxon>
        <taxon>Streptomyces griseoincarnatus group</taxon>
    </lineage>
</organism>
<protein>
    <submittedName>
        <fullName evidence="1">Uncharacterized protein</fullName>
    </submittedName>
</protein>